<reference evidence="2 4" key="1">
    <citation type="submission" date="2017-01" db="EMBL/GenBank/DDBJ databases">
        <authorList>
            <person name="Varghese N."/>
            <person name="Submissions S."/>
        </authorList>
    </citation>
    <scope>NUCLEOTIDE SEQUENCE [LARGE SCALE GENOMIC DNA]</scope>
    <source>
        <strain evidence="2 4">DSM 18447</strain>
    </source>
</reference>
<organism evidence="2 4">
    <name type="scientific">Paracoccus saliphilus</name>
    <dbReference type="NCBI Taxonomy" id="405559"/>
    <lineage>
        <taxon>Bacteria</taxon>
        <taxon>Pseudomonadati</taxon>
        <taxon>Pseudomonadota</taxon>
        <taxon>Alphaproteobacteria</taxon>
        <taxon>Rhodobacterales</taxon>
        <taxon>Paracoccaceae</taxon>
        <taxon>Paracoccus</taxon>
    </lineage>
</organism>
<keyword evidence="5" id="KW-1185">Reference proteome</keyword>
<gene>
    <name evidence="3" type="ORF">JHX88_16885</name>
    <name evidence="2" type="ORF">SAMN05421772_104150</name>
</gene>
<dbReference type="AlphaFoldDB" id="A0AA45W3I9"/>
<evidence type="ECO:0000313" key="4">
    <source>
        <dbReference type="Proteomes" id="UP000186216"/>
    </source>
</evidence>
<evidence type="ECO:0000313" key="3">
    <source>
        <dbReference type="EMBL" id="WCR02522.1"/>
    </source>
</evidence>
<dbReference type="Proteomes" id="UP001215549">
    <property type="component" value="Chromosome"/>
</dbReference>
<keyword evidence="1" id="KW-1133">Transmembrane helix</keyword>
<feature type="transmembrane region" description="Helical" evidence="1">
    <location>
        <begin position="109"/>
        <end position="137"/>
    </location>
</feature>
<dbReference type="EMBL" id="FTOU01000004">
    <property type="protein sequence ID" value="SIS76851.1"/>
    <property type="molecule type" value="Genomic_DNA"/>
</dbReference>
<keyword evidence="1" id="KW-0472">Membrane</keyword>
<proteinExistence type="predicted"/>
<feature type="transmembrane region" description="Helical" evidence="1">
    <location>
        <begin position="183"/>
        <end position="200"/>
    </location>
</feature>
<name>A0AA45W3I9_9RHOB</name>
<protein>
    <submittedName>
        <fullName evidence="3">CDP-alcohol phosphatidyltransferase family protein</fullName>
    </submittedName>
    <submittedName>
        <fullName evidence="2">Phosphatidylglycerophosphate synthase</fullName>
    </submittedName>
</protein>
<keyword evidence="1" id="KW-0812">Transmembrane</keyword>
<dbReference type="EMBL" id="CP067140">
    <property type="protein sequence ID" value="WCR02522.1"/>
    <property type="molecule type" value="Genomic_DNA"/>
</dbReference>
<evidence type="ECO:0000256" key="1">
    <source>
        <dbReference type="SAM" id="Phobius"/>
    </source>
</evidence>
<dbReference type="Gene3D" id="1.20.120.1760">
    <property type="match status" value="1"/>
</dbReference>
<dbReference type="InterPro" id="IPR043130">
    <property type="entry name" value="CDP-OH_PTrfase_TM_dom"/>
</dbReference>
<dbReference type="RefSeq" id="WP_076524825.1">
    <property type="nucleotide sequence ID" value="NZ_CP067140.1"/>
</dbReference>
<evidence type="ECO:0000313" key="5">
    <source>
        <dbReference type="Proteomes" id="UP001215549"/>
    </source>
</evidence>
<sequence length="215" mass="22443">MTEPDQRRPLASRQTAWAAALTRRLTATSVTPNQISGAGMVVALLSGICFGLAGSAEGWGRVLLLLLAAGFCQSRLLCNLLDGMVAVEAGRRAPDGPFWNEFPDRVSDMFILVGAGIGAAVPGLGWIAVSMAFLTAYTRELGSNCGAKADFSGPMAKPHRMALITGAALLSLFEPLWNSSGQILAAALAVIAIGAGMTALRRAVRLVRFLKGVGM</sequence>
<reference evidence="3 5" key="2">
    <citation type="submission" date="2021-01" db="EMBL/GenBank/DDBJ databases">
        <title>Biogeographic distribution of Paracoccus.</title>
        <authorList>
            <person name="Hollensteiner J."/>
            <person name="Leineberger J."/>
            <person name="Brinkhoff T."/>
            <person name="Daniel R."/>
        </authorList>
    </citation>
    <scope>NUCLEOTIDE SEQUENCE [LARGE SCALE GENOMIC DNA]</scope>
    <source>
        <strain evidence="3 5">DSM 18447</strain>
    </source>
</reference>
<dbReference type="Proteomes" id="UP000186216">
    <property type="component" value="Unassembled WGS sequence"/>
</dbReference>
<accession>A0AA45W3I9</accession>
<evidence type="ECO:0000313" key="2">
    <source>
        <dbReference type="EMBL" id="SIS76851.1"/>
    </source>
</evidence>